<organism evidence="1 2">
    <name type="scientific">Thomasclavelia spiroformis</name>
    <dbReference type="NCBI Taxonomy" id="29348"/>
    <lineage>
        <taxon>Bacteria</taxon>
        <taxon>Bacillati</taxon>
        <taxon>Bacillota</taxon>
        <taxon>Erysipelotrichia</taxon>
        <taxon>Erysipelotrichales</taxon>
        <taxon>Coprobacillaceae</taxon>
        <taxon>Thomasclavelia</taxon>
    </lineage>
</organism>
<gene>
    <name evidence="1" type="ORF">KHX14_05150</name>
</gene>
<sequence>MVIISILLRYQGINEYKLILLHALDAELSPVMIKKLIYQTADYLRIAHMFPFLDTIKDILTKRDIKLPLENVVTTILEKVIKAQTTIFGEHIKETKIGYINC</sequence>
<dbReference type="AlphaFoldDB" id="A0A943EK60"/>
<name>A0A943EK60_9FIRM</name>
<dbReference type="InterPro" id="IPR029032">
    <property type="entry name" value="AhpD-like"/>
</dbReference>
<dbReference type="EMBL" id="JAGZCC010000023">
    <property type="protein sequence ID" value="MBS5588192.1"/>
    <property type="molecule type" value="Genomic_DNA"/>
</dbReference>
<proteinExistence type="predicted"/>
<protein>
    <submittedName>
        <fullName evidence="1">Uncharacterized protein</fullName>
    </submittedName>
</protein>
<dbReference type="Proteomes" id="UP000751224">
    <property type="component" value="Unassembled WGS sequence"/>
</dbReference>
<evidence type="ECO:0000313" key="1">
    <source>
        <dbReference type="EMBL" id="MBS5588192.1"/>
    </source>
</evidence>
<reference evidence="1" key="1">
    <citation type="submission" date="2021-02" db="EMBL/GenBank/DDBJ databases">
        <title>Infant gut strain persistence is associated with maternal origin, phylogeny, and functional potential including surface adhesion and iron acquisition.</title>
        <authorList>
            <person name="Lou Y.C."/>
        </authorList>
    </citation>
    <scope>NUCLEOTIDE SEQUENCE</scope>
    <source>
        <strain evidence="1">L3_108_000G1_dasL3_108_000G1_metabat.metabat.11</strain>
    </source>
</reference>
<accession>A0A943EK60</accession>
<dbReference type="SUPFAM" id="SSF69118">
    <property type="entry name" value="AhpD-like"/>
    <property type="match status" value="1"/>
</dbReference>
<dbReference type="RefSeq" id="WP_297669729.1">
    <property type="nucleotide sequence ID" value="NZ_JAGZCC010000023.1"/>
</dbReference>
<evidence type="ECO:0000313" key="2">
    <source>
        <dbReference type="Proteomes" id="UP000751224"/>
    </source>
</evidence>
<comment type="caution">
    <text evidence="1">The sequence shown here is derived from an EMBL/GenBank/DDBJ whole genome shotgun (WGS) entry which is preliminary data.</text>
</comment>